<dbReference type="EnsemblPlants" id="KQJ82624">
    <property type="protein sequence ID" value="KQJ82624"/>
    <property type="gene ID" value="BRADI_5g10096v3"/>
</dbReference>
<dbReference type="InParanoid" id="A0A0Q3I936"/>
<name>A0A0Q3I936_BRADI</name>
<organism evidence="1">
    <name type="scientific">Brachypodium distachyon</name>
    <name type="common">Purple false brome</name>
    <name type="synonym">Trachynia distachya</name>
    <dbReference type="NCBI Taxonomy" id="15368"/>
    <lineage>
        <taxon>Eukaryota</taxon>
        <taxon>Viridiplantae</taxon>
        <taxon>Streptophyta</taxon>
        <taxon>Embryophyta</taxon>
        <taxon>Tracheophyta</taxon>
        <taxon>Spermatophyta</taxon>
        <taxon>Magnoliopsida</taxon>
        <taxon>Liliopsida</taxon>
        <taxon>Poales</taxon>
        <taxon>Poaceae</taxon>
        <taxon>BOP clade</taxon>
        <taxon>Pooideae</taxon>
        <taxon>Stipodae</taxon>
        <taxon>Brachypodieae</taxon>
        <taxon>Brachypodium</taxon>
    </lineage>
</organism>
<dbReference type="AlphaFoldDB" id="A0A0Q3I936"/>
<evidence type="ECO:0000313" key="3">
    <source>
        <dbReference type="Proteomes" id="UP000008810"/>
    </source>
</evidence>
<reference evidence="1" key="2">
    <citation type="submission" date="2017-06" db="EMBL/GenBank/DDBJ databases">
        <title>WGS assembly of Brachypodium distachyon.</title>
        <authorList>
            <consortium name="The International Brachypodium Initiative"/>
            <person name="Lucas S."/>
            <person name="Harmon-Smith M."/>
            <person name="Lail K."/>
            <person name="Tice H."/>
            <person name="Grimwood J."/>
            <person name="Bruce D."/>
            <person name="Barry K."/>
            <person name="Shu S."/>
            <person name="Lindquist E."/>
            <person name="Wang M."/>
            <person name="Pitluck S."/>
            <person name="Vogel J.P."/>
            <person name="Garvin D.F."/>
            <person name="Mockler T.C."/>
            <person name="Schmutz J."/>
            <person name="Rokhsar D."/>
            <person name="Bevan M.W."/>
        </authorList>
    </citation>
    <scope>NUCLEOTIDE SEQUENCE</scope>
    <source>
        <strain evidence="1">Bd21</strain>
    </source>
</reference>
<dbReference type="Gramene" id="KQJ82624">
    <property type="protein sequence ID" value="KQJ82624"/>
    <property type="gene ID" value="BRADI_5g10096v3"/>
</dbReference>
<reference evidence="2" key="3">
    <citation type="submission" date="2018-08" db="UniProtKB">
        <authorList>
            <consortium name="EnsemblPlants"/>
        </authorList>
    </citation>
    <scope>IDENTIFICATION</scope>
    <source>
        <strain evidence="2">cv. Bd21</strain>
    </source>
</reference>
<keyword evidence="3" id="KW-1185">Reference proteome</keyword>
<sequence>MGCGHSMWSHSNCMRRWAGEFPLSVRDCYSFISSSSSIQRIWLELHAIHPAASSCLRIADLWKFSPNDKVRSKVLISLQLWNIWKRMNVMAFHQELEGLHTMVQRCANELHLWASRCSAATRKVVLTDWAVMLAHLAQQL</sequence>
<dbReference type="EMBL" id="CM000884">
    <property type="protein sequence ID" value="KQJ82624.1"/>
    <property type="molecule type" value="Genomic_DNA"/>
</dbReference>
<accession>A0A0Q3I936</accession>
<evidence type="ECO:0000313" key="1">
    <source>
        <dbReference type="EMBL" id="KQJ82624.1"/>
    </source>
</evidence>
<reference evidence="1 2" key="1">
    <citation type="journal article" date="2010" name="Nature">
        <title>Genome sequencing and analysis of the model grass Brachypodium distachyon.</title>
        <authorList>
            <consortium name="International Brachypodium Initiative"/>
        </authorList>
    </citation>
    <scope>NUCLEOTIDE SEQUENCE [LARGE SCALE GENOMIC DNA]</scope>
    <source>
        <strain evidence="1 2">Bd21</strain>
    </source>
</reference>
<evidence type="ECO:0000313" key="2">
    <source>
        <dbReference type="EnsemblPlants" id="KQJ82624"/>
    </source>
</evidence>
<protein>
    <submittedName>
        <fullName evidence="1 2">Uncharacterized protein</fullName>
    </submittedName>
</protein>
<gene>
    <name evidence="1" type="ORF">BRADI_5g10096v3</name>
</gene>
<dbReference type="Proteomes" id="UP000008810">
    <property type="component" value="Chromosome 5"/>
</dbReference>
<proteinExistence type="predicted"/>
<dbReference type="OrthoDB" id="667521at2759"/>